<feature type="transmembrane region" description="Helical" evidence="1">
    <location>
        <begin position="77"/>
        <end position="98"/>
    </location>
</feature>
<reference evidence="2 3" key="1">
    <citation type="submission" date="2020-03" db="EMBL/GenBank/DDBJ databases">
        <title>Sequencing the genomes of 1000 actinobacteria strains.</title>
        <authorList>
            <person name="Klenk H.-P."/>
        </authorList>
    </citation>
    <scope>NUCLEOTIDE SEQUENCE [LARGE SCALE GENOMIC DNA]</scope>
    <source>
        <strain evidence="2 3">DSM 45685</strain>
    </source>
</reference>
<evidence type="ECO:0000313" key="2">
    <source>
        <dbReference type="EMBL" id="NIJ11231.1"/>
    </source>
</evidence>
<name>A0A7X5ZQ80_9PSEU</name>
<keyword evidence="1" id="KW-1133">Transmembrane helix</keyword>
<proteinExistence type="predicted"/>
<accession>A0A7X5ZQ80</accession>
<dbReference type="Proteomes" id="UP000545493">
    <property type="component" value="Unassembled WGS sequence"/>
</dbReference>
<gene>
    <name evidence="2" type="ORF">FHU38_001575</name>
</gene>
<evidence type="ECO:0000313" key="3">
    <source>
        <dbReference type="Proteomes" id="UP000545493"/>
    </source>
</evidence>
<dbReference type="EMBL" id="JAAOYM010000001">
    <property type="protein sequence ID" value="NIJ11231.1"/>
    <property type="molecule type" value="Genomic_DNA"/>
</dbReference>
<organism evidence="2 3">
    <name type="scientific">Saccharomonospora amisosensis</name>
    <dbReference type="NCBI Taxonomy" id="1128677"/>
    <lineage>
        <taxon>Bacteria</taxon>
        <taxon>Bacillati</taxon>
        <taxon>Actinomycetota</taxon>
        <taxon>Actinomycetes</taxon>
        <taxon>Pseudonocardiales</taxon>
        <taxon>Pseudonocardiaceae</taxon>
        <taxon>Saccharomonospora</taxon>
    </lineage>
</organism>
<keyword evidence="3" id="KW-1185">Reference proteome</keyword>
<keyword evidence="1" id="KW-0812">Transmembrane</keyword>
<dbReference type="RefSeq" id="WP_167168246.1">
    <property type="nucleotide sequence ID" value="NZ_JAAOYM010000001.1"/>
</dbReference>
<evidence type="ECO:0000256" key="1">
    <source>
        <dbReference type="SAM" id="Phobius"/>
    </source>
</evidence>
<keyword evidence="1" id="KW-0472">Membrane</keyword>
<sequence>MDTTRLLRIGELAFPGFVVGFIAGVVAGGLAGIVGQPAGWALVSTISLGIPLGLLGAGYGLLAAYRKVRIGAFAPMALYWLIAFPIARLVHEMLTWLLLTGNARLPEDPLGFLAYQALVSAGFAIGFLWLHERLAPRWWRKVADHNTDAALVYRAYAEHAKQVYQAREARRANRDRSRATQR</sequence>
<feature type="transmembrane region" description="Helical" evidence="1">
    <location>
        <begin position="12"/>
        <end position="34"/>
    </location>
</feature>
<feature type="transmembrane region" description="Helical" evidence="1">
    <location>
        <begin position="110"/>
        <end position="130"/>
    </location>
</feature>
<protein>
    <submittedName>
        <fullName evidence="2">Uncharacterized protein</fullName>
    </submittedName>
</protein>
<dbReference type="AlphaFoldDB" id="A0A7X5ZQ80"/>
<comment type="caution">
    <text evidence="2">The sequence shown here is derived from an EMBL/GenBank/DDBJ whole genome shotgun (WGS) entry which is preliminary data.</text>
</comment>
<feature type="transmembrane region" description="Helical" evidence="1">
    <location>
        <begin position="40"/>
        <end position="65"/>
    </location>
</feature>